<feature type="region of interest" description="Disordered" evidence="1">
    <location>
        <begin position="178"/>
        <end position="204"/>
    </location>
</feature>
<feature type="region of interest" description="Disordered" evidence="1">
    <location>
        <begin position="225"/>
        <end position="244"/>
    </location>
</feature>
<dbReference type="EMBL" id="LR721778">
    <property type="protein sequence ID" value="VVV83943.1"/>
    <property type="molecule type" value="Genomic_DNA"/>
</dbReference>
<dbReference type="Gramene" id="NC13G0025780.1">
    <property type="protein sequence ID" value="NC13G0025780.1:cds"/>
    <property type="gene ID" value="NC13G0025780"/>
</dbReference>
<gene>
    <name evidence="2" type="ORF">NYM_LOCUS9316</name>
</gene>
<name>A0A5K0Z0D4_9MAGN</name>
<dbReference type="PANTHER" id="PTHR34222:SF79">
    <property type="entry name" value="RETROVIRUS-RELATED POL POLYPROTEIN FROM TRANSPOSON TNT 1-94"/>
    <property type="match status" value="1"/>
</dbReference>
<dbReference type="PANTHER" id="PTHR34222">
    <property type="entry name" value="GAG_PRE-INTEGRS DOMAIN-CONTAINING PROTEIN"/>
    <property type="match status" value="1"/>
</dbReference>
<reference evidence="2" key="1">
    <citation type="submission" date="2019-09" db="EMBL/GenBank/DDBJ databases">
        <authorList>
            <person name="Zhang L."/>
        </authorList>
    </citation>
    <scope>NUCLEOTIDE SEQUENCE</scope>
</reference>
<evidence type="ECO:0000313" key="2">
    <source>
        <dbReference type="EMBL" id="VVV83943.1"/>
    </source>
</evidence>
<organism evidence="2">
    <name type="scientific">Nymphaea colorata</name>
    <name type="common">pocket water lily</name>
    <dbReference type="NCBI Taxonomy" id="210225"/>
    <lineage>
        <taxon>Eukaryota</taxon>
        <taxon>Viridiplantae</taxon>
        <taxon>Streptophyta</taxon>
        <taxon>Embryophyta</taxon>
        <taxon>Tracheophyta</taxon>
        <taxon>Spermatophyta</taxon>
        <taxon>Magnoliopsida</taxon>
        <taxon>Nymphaeales</taxon>
        <taxon>Nymphaeaceae</taxon>
        <taxon>Nymphaea</taxon>
    </lineage>
</organism>
<sequence length="297" mass="34078">MGIAGRGRIAYVNGRKVEPAADSLFWDTWFLEDNQVKTWIVNLVSPDIQSLILRKKIARDMWVILEQMYGQKKRKVRVYQLMKDVYSLRQGALSVADFYATLKSKWEDLDYHSDITWRCPHDQMQYMTDKWENRVFLFLSGLNDDFENIRSQILNSDESFSIEDVYSRVEAKEQRRLLSSGRKGEEQSAYVSRAPVGTPRSSRKCTYCKKIGHTRDFCWDLHPEKKDSRGRSSSGKKHVSSATSLSDGKCSISAEQIRELRAYLSKIDVGQADTPDEVKINQVLAVSGAEGTSYMGE</sequence>
<accession>A0A5K0Z0D4</accession>
<protein>
    <recommendedName>
        <fullName evidence="3">Retrotransposon gag domain-containing protein</fullName>
    </recommendedName>
</protein>
<dbReference type="AlphaFoldDB" id="A0A5K0Z0D4"/>
<evidence type="ECO:0008006" key="3">
    <source>
        <dbReference type="Google" id="ProtNLM"/>
    </source>
</evidence>
<proteinExistence type="predicted"/>
<evidence type="ECO:0000256" key="1">
    <source>
        <dbReference type="SAM" id="MobiDB-lite"/>
    </source>
</evidence>